<feature type="region of interest" description="Disordered" evidence="8">
    <location>
        <begin position="496"/>
        <end position="546"/>
    </location>
</feature>
<feature type="domain" description="Hedgehog/Intein (Hint)" evidence="9">
    <location>
        <begin position="913"/>
        <end position="1055"/>
    </location>
</feature>
<dbReference type="RefSeq" id="WP_197642915.1">
    <property type="nucleotide sequence ID" value="NZ_JAEACP010000007.1"/>
</dbReference>
<dbReference type="PANTHER" id="PTHR38340:SF1">
    <property type="entry name" value="S-LAYER PROTEIN"/>
    <property type="match status" value="1"/>
</dbReference>
<keyword evidence="4" id="KW-0800">Toxin</keyword>
<dbReference type="EMBL" id="JBHRSM010000024">
    <property type="protein sequence ID" value="MFC3087223.1"/>
    <property type="molecule type" value="Genomic_DNA"/>
</dbReference>
<evidence type="ECO:0000256" key="2">
    <source>
        <dbReference type="ARBA" id="ARBA00004613"/>
    </source>
</evidence>
<evidence type="ECO:0000256" key="3">
    <source>
        <dbReference type="ARBA" id="ARBA00022525"/>
    </source>
</evidence>
<dbReference type="InterPro" id="IPR003995">
    <property type="entry name" value="RTX_toxin_determinant-A"/>
</dbReference>
<dbReference type="InterPro" id="IPR018511">
    <property type="entry name" value="Hemolysin-typ_Ca-bd_CS"/>
</dbReference>
<evidence type="ECO:0000256" key="1">
    <source>
        <dbReference type="ARBA" id="ARBA00004370"/>
    </source>
</evidence>
<keyword evidence="3" id="KW-0964">Secreted</keyword>
<dbReference type="InterPro" id="IPR036844">
    <property type="entry name" value="Hint_dom_sf"/>
</dbReference>
<dbReference type="SUPFAM" id="SSF51294">
    <property type="entry name" value="Hedgehog/intein (Hint) domain"/>
    <property type="match status" value="1"/>
</dbReference>
<feature type="compositionally biased region" description="Gly residues" evidence="8">
    <location>
        <begin position="237"/>
        <end position="259"/>
    </location>
</feature>
<evidence type="ECO:0000313" key="10">
    <source>
        <dbReference type="EMBL" id="MFC3087223.1"/>
    </source>
</evidence>
<feature type="region of interest" description="Disordered" evidence="8">
    <location>
        <begin position="224"/>
        <end position="266"/>
    </location>
</feature>
<dbReference type="Gene3D" id="2.170.16.10">
    <property type="entry name" value="Hedgehog/Intein (Hint) domain"/>
    <property type="match status" value="1"/>
</dbReference>
<organism evidence="10 11">
    <name type="scientific">Tabrizicola soli</name>
    <dbReference type="NCBI Taxonomy" id="2185115"/>
    <lineage>
        <taxon>Bacteria</taxon>
        <taxon>Pseudomonadati</taxon>
        <taxon>Pseudomonadota</taxon>
        <taxon>Alphaproteobacteria</taxon>
        <taxon>Rhodobacterales</taxon>
        <taxon>Paracoccaceae</taxon>
        <taxon>Tabrizicola</taxon>
    </lineage>
</organism>
<feature type="compositionally biased region" description="Gly residues" evidence="8">
    <location>
        <begin position="496"/>
        <end position="508"/>
    </location>
</feature>
<comment type="caution">
    <text evidence="10">The sequence shown here is derived from an EMBL/GenBank/DDBJ whole genome shotgun (WGS) entry which is preliminary data.</text>
</comment>
<feature type="compositionally biased region" description="Acidic residues" evidence="8">
    <location>
        <begin position="784"/>
        <end position="798"/>
    </location>
</feature>
<evidence type="ECO:0000259" key="9">
    <source>
        <dbReference type="Pfam" id="PF13403"/>
    </source>
</evidence>
<evidence type="ECO:0000256" key="4">
    <source>
        <dbReference type="ARBA" id="ARBA00022656"/>
    </source>
</evidence>
<dbReference type="InterPro" id="IPR028992">
    <property type="entry name" value="Hedgehog/Intein_dom"/>
</dbReference>
<evidence type="ECO:0000256" key="7">
    <source>
        <dbReference type="ARBA" id="ARBA00023136"/>
    </source>
</evidence>
<name>A0ABV7DZ31_9RHOB</name>
<proteinExistence type="predicted"/>
<dbReference type="InterPro" id="IPR011049">
    <property type="entry name" value="Serralysin-like_metalloprot_C"/>
</dbReference>
<dbReference type="PRINTS" id="PR01488">
    <property type="entry name" value="RTXTOXINA"/>
</dbReference>
<sequence>MATITGTGGNDTRNDSLVAAGDKYDMLGGHDTVLAGGGDDTVFGGAGNDRIDGGDGQDALYGDDGADSVVGGAGNDTLYGGVGNDTLVGGGDFDFVSYVGAGSGVTVNLSTGAASGGEGTDQISQVEGVIGSNSSDSITGDGGDNDLRGMGGNDTIRGGGGHDTIEGGQGNDSLFGDAGNDTVSYDNAAAGVTVNLGTNLASGSQTGTDTLSGFEGIRGSDHADNLTGDGNANTIEGGVGNDTIDGGGGNDLLVGGGDSGQSSGSAPVNLDFNWNLAGGDNQPVAQGYAQDTGGIQVTVSHTAGIPGAAVTVESAVTFSDAYDGPIYVNTGAGETFNPNSAAELFRPGGQTSASPTTGLQLDFAAVPGSGYLGEVRNVAFRISDLDQDSFRDIVTVRAYDADGNEVPVTFTENSNTLTVNGNVVSVTTGSSLRDPDEAGGSVLINIAGPVARVVVEYGNLETALQTIYVSDVQFQAMPNIDNDSIVGGAGDDTILGGGGNDTIDGGTGADSISGGSGHDLIQGGAGTDTIDGGDGNDRIDAGAENDLVDGGAGADSILGNDGDDLLLGGAGNDSLEGGGGNDSLDGGADDDRLLGDAGDDSLAGGIGNDTLDGGSGNDLLSGGAGSDSLVGGTGDDTLAGGAGNDLLAGGSGMDYADYSGSAQGVTVDLQAGTGLGGDAEGDSLSGVDGIFGSEQDDVLLGFDGTSTVPGDAYTNVFHGNGGNDRLEGRGGGDSLFGGTGRDTILGGDGADSIEGGADADSIHGDAGADLLSGDAGADTIRGGDDDDTISGGGEDDVLYGDAGRDRVDGGSGNDLIEGGAGADSLYGGEGNDIFVIRDGDTGLGEVIQGGETPVGTEFDRIDLQAFVAANGWKSVQISYADGNPEAGTITFFAPDGETVIGTIDFSEIESIVTCFTPGTMILTGGGEVPVEALRPGDLVLTRDHGLQELRWIGRREVSLVEMLANPALRPVRIGAGALGQGPERAMLVSPQHRVLIEGARAEMLFGEAEVLVPALHLAGADRALPAEGISYIHLLFDRHEIVQSDGIWSESFQPAERSLSALDAAVRDEILALFPELAANGDGFAGARLSLKAHEARVLLAG</sequence>
<feature type="compositionally biased region" description="Gly residues" evidence="8">
    <location>
        <begin position="569"/>
        <end position="581"/>
    </location>
</feature>
<reference evidence="11" key="1">
    <citation type="journal article" date="2019" name="Int. J. Syst. Evol. Microbiol.">
        <title>The Global Catalogue of Microorganisms (GCM) 10K type strain sequencing project: providing services to taxonomists for standard genome sequencing and annotation.</title>
        <authorList>
            <consortium name="The Broad Institute Genomics Platform"/>
            <consortium name="The Broad Institute Genome Sequencing Center for Infectious Disease"/>
            <person name="Wu L."/>
            <person name="Ma J."/>
        </authorList>
    </citation>
    <scope>NUCLEOTIDE SEQUENCE [LARGE SCALE GENOMIC DNA]</scope>
    <source>
        <strain evidence="11">KCTC 62102</strain>
    </source>
</reference>
<evidence type="ECO:0000256" key="6">
    <source>
        <dbReference type="ARBA" id="ARBA00023026"/>
    </source>
</evidence>
<keyword evidence="5" id="KW-0677">Repeat</keyword>
<feature type="compositionally biased region" description="Gly residues" evidence="8">
    <location>
        <begin position="149"/>
        <end position="170"/>
    </location>
</feature>
<dbReference type="Pfam" id="PF13403">
    <property type="entry name" value="Hint_2"/>
    <property type="match status" value="1"/>
</dbReference>
<feature type="region of interest" description="Disordered" evidence="8">
    <location>
        <begin position="775"/>
        <end position="801"/>
    </location>
</feature>
<dbReference type="InterPro" id="IPR050557">
    <property type="entry name" value="RTX_toxin/Mannuronan_C5-epim"/>
</dbReference>
<evidence type="ECO:0000256" key="8">
    <source>
        <dbReference type="SAM" id="MobiDB-lite"/>
    </source>
</evidence>
<dbReference type="Proteomes" id="UP001595445">
    <property type="component" value="Unassembled WGS sequence"/>
</dbReference>
<keyword evidence="6" id="KW-0843">Virulence</keyword>
<feature type="region of interest" description="Disordered" evidence="8">
    <location>
        <begin position="569"/>
        <end position="610"/>
    </location>
</feature>
<dbReference type="InterPro" id="IPR001343">
    <property type="entry name" value="Hemolysn_Ca-bd"/>
</dbReference>
<keyword evidence="7" id="KW-0472">Membrane</keyword>
<comment type="subcellular location">
    <subcellularLocation>
        <location evidence="1">Membrane</location>
    </subcellularLocation>
    <subcellularLocation>
        <location evidence="2">Secreted</location>
    </subcellularLocation>
</comment>
<feature type="compositionally biased region" description="Low complexity" evidence="8">
    <location>
        <begin position="600"/>
        <end position="610"/>
    </location>
</feature>
<dbReference type="PROSITE" id="PS00330">
    <property type="entry name" value="HEMOLYSIN_CALCIUM"/>
    <property type="match status" value="10"/>
</dbReference>
<gene>
    <name evidence="10" type="ORF">ACFOD6_14315</name>
</gene>
<evidence type="ECO:0000256" key="5">
    <source>
        <dbReference type="ARBA" id="ARBA00022737"/>
    </source>
</evidence>
<dbReference type="Pfam" id="PF00353">
    <property type="entry name" value="HemolysinCabind"/>
    <property type="match status" value="11"/>
</dbReference>
<evidence type="ECO:0000313" key="11">
    <source>
        <dbReference type="Proteomes" id="UP001595445"/>
    </source>
</evidence>
<dbReference type="Gene3D" id="2.150.10.10">
    <property type="entry name" value="Serralysin-like metalloprotease, C-terminal"/>
    <property type="match status" value="9"/>
</dbReference>
<accession>A0ABV7DZ31</accession>
<dbReference type="SUPFAM" id="SSF51120">
    <property type="entry name" value="beta-Roll"/>
    <property type="match status" value="6"/>
</dbReference>
<dbReference type="PANTHER" id="PTHR38340">
    <property type="entry name" value="S-LAYER PROTEIN"/>
    <property type="match status" value="1"/>
</dbReference>
<dbReference type="PRINTS" id="PR00313">
    <property type="entry name" value="CABNDNGRPT"/>
</dbReference>
<feature type="region of interest" description="Disordered" evidence="8">
    <location>
        <begin position="131"/>
        <end position="172"/>
    </location>
</feature>
<protein>
    <submittedName>
        <fullName evidence="10">Hint domain-containing protein</fullName>
    </submittedName>
</protein>
<keyword evidence="11" id="KW-1185">Reference proteome</keyword>